<gene>
    <name evidence="2" type="ORF">SCD92_06860</name>
</gene>
<sequence>MTAKDRFNKFMQAPFAICYKQFRLGAMIFFCGMVTIYIASQSMEPSLQQELITLLGVVVVGIGFAIAMLAQARILFSRLYHFWHDRRH</sequence>
<comment type="caution">
    <text evidence="2">The sequence shown here is derived from an EMBL/GenBank/DDBJ whole genome shotgun (WGS) entry which is preliminary data.</text>
</comment>
<keyword evidence="3" id="KW-1185">Reference proteome</keyword>
<protein>
    <submittedName>
        <fullName evidence="2">Uncharacterized protein</fullName>
    </submittedName>
</protein>
<dbReference type="RefSeq" id="WP_302722687.1">
    <property type="nucleotide sequence ID" value="NZ_JAULRU010000569.1"/>
</dbReference>
<name>A0ABU4RW25_9GAMM</name>
<reference evidence="2 3" key="1">
    <citation type="submission" date="2023-11" db="EMBL/GenBank/DDBJ databases">
        <title>Gilvimarinus fulvus sp. nov., isolated from the surface of Kelp.</title>
        <authorList>
            <person name="Sun Y.Y."/>
            <person name="Gong Y."/>
            <person name="Du Z.J."/>
        </authorList>
    </citation>
    <scope>NUCLEOTIDE SEQUENCE [LARGE SCALE GENOMIC DNA]</scope>
    <source>
        <strain evidence="2 3">SDUM040013</strain>
    </source>
</reference>
<accession>A0ABU4RW25</accession>
<dbReference type="Proteomes" id="UP001273505">
    <property type="component" value="Unassembled WGS sequence"/>
</dbReference>
<evidence type="ECO:0000313" key="2">
    <source>
        <dbReference type="EMBL" id="MDX6849074.1"/>
    </source>
</evidence>
<evidence type="ECO:0000256" key="1">
    <source>
        <dbReference type="SAM" id="Phobius"/>
    </source>
</evidence>
<feature type="transmembrane region" description="Helical" evidence="1">
    <location>
        <begin position="21"/>
        <end position="39"/>
    </location>
</feature>
<proteinExistence type="predicted"/>
<dbReference type="EMBL" id="JAXAFO010000009">
    <property type="protein sequence ID" value="MDX6849074.1"/>
    <property type="molecule type" value="Genomic_DNA"/>
</dbReference>
<keyword evidence="1" id="KW-0812">Transmembrane</keyword>
<organism evidence="2 3">
    <name type="scientific">Gilvimarinus gilvus</name>
    <dbReference type="NCBI Taxonomy" id="3058038"/>
    <lineage>
        <taxon>Bacteria</taxon>
        <taxon>Pseudomonadati</taxon>
        <taxon>Pseudomonadota</taxon>
        <taxon>Gammaproteobacteria</taxon>
        <taxon>Cellvibrionales</taxon>
        <taxon>Cellvibrionaceae</taxon>
        <taxon>Gilvimarinus</taxon>
    </lineage>
</organism>
<feature type="transmembrane region" description="Helical" evidence="1">
    <location>
        <begin position="51"/>
        <end position="76"/>
    </location>
</feature>
<evidence type="ECO:0000313" key="3">
    <source>
        <dbReference type="Proteomes" id="UP001273505"/>
    </source>
</evidence>
<keyword evidence="1" id="KW-1133">Transmembrane helix</keyword>
<keyword evidence="1" id="KW-0472">Membrane</keyword>